<dbReference type="Pfam" id="PF13581">
    <property type="entry name" value="HATPase_c_2"/>
    <property type="match status" value="1"/>
</dbReference>
<keyword evidence="1" id="KW-0723">Serine/threonine-protein kinase</keyword>
<keyword evidence="1" id="KW-0808">Transferase</keyword>
<organism evidence="4 5">
    <name type="scientific">Nocardioides luti</name>
    <dbReference type="NCBI Taxonomy" id="2761101"/>
    <lineage>
        <taxon>Bacteria</taxon>
        <taxon>Bacillati</taxon>
        <taxon>Actinomycetota</taxon>
        <taxon>Actinomycetes</taxon>
        <taxon>Propionibacteriales</taxon>
        <taxon>Nocardioidaceae</taxon>
        <taxon>Nocardioides</taxon>
    </lineage>
</organism>
<dbReference type="EMBL" id="JACKXE010000001">
    <property type="protein sequence ID" value="MBB6627478.1"/>
    <property type="molecule type" value="Genomic_DNA"/>
</dbReference>
<proteinExistence type="predicted"/>
<evidence type="ECO:0000313" key="4">
    <source>
        <dbReference type="EMBL" id="MBB6627478.1"/>
    </source>
</evidence>
<dbReference type="CDD" id="cd16936">
    <property type="entry name" value="HATPase_RsbW-like"/>
    <property type="match status" value="1"/>
</dbReference>
<sequence length="141" mass="14474">MTDRAGATVGPEPRSEVHGLPFSTTSNRRARDLLAAFLRDSPLAAHVAQDAAIVIGELVANGVDHGRPDGHSGLEVSWQLDSTGLRLSVLDGGGGTSAPHVVAASAYAARGRGLAMVQALSTAWWVDTDPGTRVTAVLALG</sequence>
<dbReference type="GO" id="GO:0004674">
    <property type="term" value="F:protein serine/threonine kinase activity"/>
    <property type="evidence" value="ECO:0007669"/>
    <property type="project" value="UniProtKB-KW"/>
</dbReference>
<evidence type="ECO:0000256" key="2">
    <source>
        <dbReference type="SAM" id="MobiDB-lite"/>
    </source>
</evidence>
<dbReference type="Gene3D" id="3.30.565.10">
    <property type="entry name" value="Histidine kinase-like ATPase, C-terminal domain"/>
    <property type="match status" value="1"/>
</dbReference>
<feature type="domain" description="Histidine kinase/HSP90-like ATPase" evidence="3">
    <location>
        <begin position="24"/>
        <end position="136"/>
    </location>
</feature>
<keyword evidence="4" id="KW-0067">ATP-binding</keyword>
<dbReference type="RefSeq" id="WP_185252632.1">
    <property type="nucleotide sequence ID" value="NZ_JACKXE010000001.1"/>
</dbReference>
<protein>
    <submittedName>
        <fullName evidence="4">ATP-binding protein</fullName>
    </submittedName>
</protein>
<keyword evidence="4" id="KW-0547">Nucleotide-binding</keyword>
<dbReference type="Proteomes" id="UP000523955">
    <property type="component" value="Unassembled WGS sequence"/>
</dbReference>
<keyword evidence="1" id="KW-0418">Kinase</keyword>
<dbReference type="PANTHER" id="PTHR35526">
    <property type="entry name" value="ANTI-SIGMA-F FACTOR RSBW-RELATED"/>
    <property type="match status" value="1"/>
</dbReference>
<keyword evidence="5" id="KW-1185">Reference proteome</keyword>
<dbReference type="SUPFAM" id="SSF55874">
    <property type="entry name" value="ATPase domain of HSP90 chaperone/DNA topoisomerase II/histidine kinase"/>
    <property type="match status" value="1"/>
</dbReference>
<gene>
    <name evidence="4" type="ORF">H5V45_09100</name>
</gene>
<evidence type="ECO:0000256" key="1">
    <source>
        <dbReference type="ARBA" id="ARBA00022527"/>
    </source>
</evidence>
<feature type="region of interest" description="Disordered" evidence="2">
    <location>
        <begin position="1"/>
        <end position="23"/>
    </location>
</feature>
<accession>A0A7X0VBS2</accession>
<comment type="caution">
    <text evidence="4">The sequence shown here is derived from an EMBL/GenBank/DDBJ whole genome shotgun (WGS) entry which is preliminary data.</text>
</comment>
<name>A0A7X0VBS2_9ACTN</name>
<dbReference type="GO" id="GO:0005524">
    <property type="term" value="F:ATP binding"/>
    <property type="evidence" value="ECO:0007669"/>
    <property type="project" value="UniProtKB-KW"/>
</dbReference>
<dbReference type="PANTHER" id="PTHR35526:SF3">
    <property type="entry name" value="ANTI-SIGMA-F FACTOR RSBW"/>
    <property type="match status" value="1"/>
</dbReference>
<reference evidence="4 5" key="1">
    <citation type="submission" date="2020-08" db="EMBL/GenBank/DDBJ databases">
        <authorList>
            <person name="Seo M.-J."/>
        </authorList>
    </citation>
    <scope>NUCLEOTIDE SEQUENCE [LARGE SCALE GENOMIC DNA]</scope>
    <source>
        <strain evidence="4 5">KIGAM211</strain>
    </source>
</reference>
<dbReference type="AlphaFoldDB" id="A0A7X0VBS2"/>
<dbReference type="InterPro" id="IPR003594">
    <property type="entry name" value="HATPase_dom"/>
</dbReference>
<evidence type="ECO:0000313" key="5">
    <source>
        <dbReference type="Proteomes" id="UP000523955"/>
    </source>
</evidence>
<dbReference type="InterPro" id="IPR036890">
    <property type="entry name" value="HATPase_C_sf"/>
</dbReference>
<evidence type="ECO:0000259" key="3">
    <source>
        <dbReference type="Pfam" id="PF13581"/>
    </source>
</evidence>
<dbReference type="InterPro" id="IPR050267">
    <property type="entry name" value="Anti-sigma-factor_SerPK"/>
</dbReference>